<feature type="compositionally biased region" description="Low complexity" evidence="1">
    <location>
        <begin position="42"/>
        <end position="61"/>
    </location>
</feature>
<dbReference type="EMBL" id="CM029042">
    <property type="protein sequence ID" value="KAG2614882.1"/>
    <property type="molecule type" value="Genomic_DNA"/>
</dbReference>
<organism evidence="2 3">
    <name type="scientific">Panicum virgatum</name>
    <name type="common">Blackwell switchgrass</name>
    <dbReference type="NCBI Taxonomy" id="38727"/>
    <lineage>
        <taxon>Eukaryota</taxon>
        <taxon>Viridiplantae</taxon>
        <taxon>Streptophyta</taxon>
        <taxon>Embryophyta</taxon>
        <taxon>Tracheophyta</taxon>
        <taxon>Spermatophyta</taxon>
        <taxon>Magnoliopsida</taxon>
        <taxon>Liliopsida</taxon>
        <taxon>Poales</taxon>
        <taxon>Poaceae</taxon>
        <taxon>PACMAD clade</taxon>
        <taxon>Panicoideae</taxon>
        <taxon>Panicodae</taxon>
        <taxon>Paniceae</taxon>
        <taxon>Panicinae</taxon>
        <taxon>Panicum</taxon>
        <taxon>Panicum sect. Hiantes</taxon>
    </lineage>
</organism>
<feature type="region of interest" description="Disordered" evidence="1">
    <location>
        <begin position="34"/>
        <end position="62"/>
    </location>
</feature>
<evidence type="ECO:0000313" key="3">
    <source>
        <dbReference type="Proteomes" id="UP000823388"/>
    </source>
</evidence>
<accession>A0A8T0TS19</accession>
<feature type="compositionally biased region" description="Basic residues" evidence="1">
    <location>
        <begin position="349"/>
        <end position="360"/>
    </location>
</feature>
<feature type="region of interest" description="Disordered" evidence="1">
    <location>
        <begin position="339"/>
        <end position="373"/>
    </location>
</feature>
<evidence type="ECO:0000313" key="2">
    <source>
        <dbReference type="EMBL" id="KAG2614882.1"/>
    </source>
</evidence>
<proteinExistence type="predicted"/>
<dbReference type="Proteomes" id="UP000823388">
    <property type="component" value="Chromosome 3N"/>
</dbReference>
<dbReference type="AlphaFoldDB" id="A0A8T0TS19"/>
<name>A0A8T0TS19_PANVG</name>
<reference evidence="2" key="1">
    <citation type="submission" date="2020-05" db="EMBL/GenBank/DDBJ databases">
        <title>WGS assembly of Panicum virgatum.</title>
        <authorList>
            <person name="Lovell J.T."/>
            <person name="Jenkins J."/>
            <person name="Shu S."/>
            <person name="Juenger T.E."/>
            <person name="Schmutz J."/>
        </authorList>
    </citation>
    <scope>NUCLEOTIDE SEQUENCE</scope>
    <source>
        <strain evidence="2">AP13</strain>
    </source>
</reference>
<sequence>MEVELPLDVHLVHPLVLLDEQQVDQRRLVVGVERRPPRQARRQQLPGLDAGGAPRAHGHPGVEQVQRPLAIAEQEDAGVEGDPGPLLEEVRVAVDDEVAALVARERKLEGHVGEDGVAVHPPDPLHLRVRQHQAPHQRDLGPVPRQLRVEVRHVVHDVDAVEAAVVDLVLDSLEQVVVAGGVVAGPRRRAGDDQDPRVAPRVAGRELRVPGQPLAALVVPVAHLGAQAVLLDLDQRRRRREVAEAGRRVGGRRRRRPVPADQDDDVVGLGVGADLGEDALDVLDDLGVGRGAVGVAAVDEEVDSGGAAEDEHGDEAAEERDLDVVHCPLPLLLEAAGPQPHAAAAGHPHAARSRMHRHALHVPTPRSLDRREL</sequence>
<comment type="caution">
    <text evidence="2">The sequence shown here is derived from an EMBL/GenBank/DDBJ whole genome shotgun (WGS) entry which is preliminary data.</text>
</comment>
<feature type="region of interest" description="Disordered" evidence="1">
    <location>
        <begin position="242"/>
        <end position="265"/>
    </location>
</feature>
<evidence type="ECO:0000256" key="1">
    <source>
        <dbReference type="SAM" id="MobiDB-lite"/>
    </source>
</evidence>
<gene>
    <name evidence="2" type="ORF">PVAP13_3NG016090</name>
</gene>
<protein>
    <submittedName>
        <fullName evidence="2">Uncharacterized protein</fullName>
    </submittedName>
</protein>
<keyword evidence="3" id="KW-1185">Reference proteome</keyword>
<feature type="compositionally biased region" description="Low complexity" evidence="1">
    <location>
        <begin position="339"/>
        <end position="348"/>
    </location>
</feature>